<accession>A0AAV7SGF0</accession>
<dbReference type="EMBL" id="JANPWB010000008">
    <property type="protein sequence ID" value="KAJ1163134.1"/>
    <property type="molecule type" value="Genomic_DNA"/>
</dbReference>
<reference evidence="2" key="1">
    <citation type="journal article" date="2022" name="bioRxiv">
        <title>Sequencing and chromosome-scale assembly of the giantPleurodeles waltlgenome.</title>
        <authorList>
            <person name="Brown T."/>
            <person name="Elewa A."/>
            <person name="Iarovenko S."/>
            <person name="Subramanian E."/>
            <person name="Araus A.J."/>
            <person name="Petzold A."/>
            <person name="Susuki M."/>
            <person name="Suzuki K.-i.T."/>
            <person name="Hayashi T."/>
            <person name="Toyoda A."/>
            <person name="Oliveira C."/>
            <person name="Osipova E."/>
            <person name="Leigh N.D."/>
            <person name="Simon A."/>
            <person name="Yun M.H."/>
        </authorList>
    </citation>
    <scope>NUCLEOTIDE SEQUENCE</scope>
    <source>
        <strain evidence="2">20211129_DDA</strain>
        <tissue evidence="2">Liver</tissue>
    </source>
</reference>
<comment type="caution">
    <text evidence="2">The sequence shown here is derived from an EMBL/GenBank/DDBJ whole genome shotgun (WGS) entry which is preliminary data.</text>
</comment>
<organism evidence="2 3">
    <name type="scientific">Pleurodeles waltl</name>
    <name type="common">Iberian ribbed newt</name>
    <dbReference type="NCBI Taxonomy" id="8319"/>
    <lineage>
        <taxon>Eukaryota</taxon>
        <taxon>Metazoa</taxon>
        <taxon>Chordata</taxon>
        <taxon>Craniata</taxon>
        <taxon>Vertebrata</taxon>
        <taxon>Euteleostomi</taxon>
        <taxon>Amphibia</taxon>
        <taxon>Batrachia</taxon>
        <taxon>Caudata</taxon>
        <taxon>Salamandroidea</taxon>
        <taxon>Salamandridae</taxon>
        <taxon>Pleurodelinae</taxon>
        <taxon>Pleurodeles</taxon>
    </lineage>
</organism>
<feature type="region of interest" description="Disordered" evidence="1">
    <location>
        <begin position="80"/>
        <end position="104"/>
    </location>
</feature>
<dbReference type="AlphaFoldDB" id="A0AAV7SGF0"/>
<sequence length="104" mass="11250">MVASGDRTSGCSPPKPAEVCSRGPQRSELQRTMSALRQRRKRSRCGCVQAVRRGEAMATAPGSCVELCGAQPSGRVAWNHLESPRSPRRFSGTDTEARIYGTEA</sequence>
<keyword evidence="3" id="KW-1185">Reference proteome</keyword>
<evidence type="ECO:0000256" key="1">
    <source>
        <dbReference type="SAM" id="MobiDB-lite"/>
    </source>
</evidence>
<dbReference type="Proteomes" id="UP001066276">
    <property type="component" value="Chromosome 4_2"/>
</dbReference>
<proteinExistence type="predicted"/>
<gene>
    <name evidence="2" type="ORF">NDU88_003597</name>
</gene>
<evidence type="ECO:0000313" key="2">
    <source>
        <dbReference type="EMBL" id="KAJ1163134.1"/>
    </source>
</evidence>
<feature type="region of interest" description="Disordered" evidence="1">
    <location>
        <begin position="1"/>
        <end position="37"/>
    </location>
</feature>
<evidence type="ECO:0000313" key="3">
    <source>
        <dbReference type="Proteomes" id="UP001066276"/>
    </source>
</evidence>
<protein>
    <submittedName>
        <fullName evidence="2">Uncharacterized protein</fullName>
    </submittedName>
</protein>
<name>A0AAV7SGF0_PLEWA</name>
<feature type="compositionally biased region" description="Polar residues" evidence="1">
    <location>
        <begin position="1"/>
        <end position="11"/>
    </location>
</feature>